<evidence type="ECO:0000313" key="1">
    <source>
        <dbReference type="EMBL" id="KAF9608742.1"/>
    </source>
</evidence>
<gene>
    <name evidence="1" type="ORF">IFM89_010874</name>
</gene>
<reference evidence="1 2" key="1">
    <citation type="submission" date="2020-10" db="EMBL/GenBank/DDBJ databases">
        <title>The Coptis chinensis genome and diversification of protoberbering-type alkaloids.</title>
        <authorList>
            <person name="Wang B."/>
            <person name="Shu S."/>
            <person name="Song C."/>
            <person name="Liu Y."/>
        </authorList>
    </citation>
    <scope>NUCLEOTIDE SEQUENCE [LARGE SCALE GENOMIC DNA]</scope>
    <source>
        <strain evidence="1">HL-2020</strain>
        <tissue evidence="1">Leaf</tissue>
    </source>
</reference>
<dbReference type="PANTHER" id="PTHR45786">
    <property type="entry name" value="DNA BINDING PROTEIN-LIKE"/>
    <property type="match status" value="1"/>
</dbReference>
<protein>
    <submittedName>
        <fullName evidence="1">Uncharacterized protein</fullName>
    </submittedName>
</protein>
<comment type="caution">
    <text evidence="1">The sequence shown here is derived from an EMBL/GenBank/DDBJ whole genome shotgun (WGS) entry which is preliminary data.</text>
</comment>
<proteinExistence type="predicted"/>
<dbReference type="Proteomes" id="UP000631114">
    <property type="component" value="Unassembled WGS sequence"/>
</dbReference>
<name>A0A835I315_9MAGN</name>
<organism evidence="1 2">
    <name type="scientific">Coptis chinensis</name>
    <dbReference type="NCBI Taxonomy" id="261450"/>
    <lineage>
        <taxon>Eukaryota</taxon>
        <taxon>Viridiplantae</taxon>
        <taxon>Streptophyta</taxon>
        <taxon>Embryophyta</taxon>
        <taxon>Tracheophyta</taxon>
        <taxon>Spermatophyta</taxon>
        <taxon>Magnoliopsida</taxon>
        <taxon>Ranunculales</taxon>
        <taxon>Ranunculaceae</taxon>
        <taxon>Coptidoideae</taxon>
        <taxon>Coptis</taxon>
    </lineage>
</organism>
<dbReference type="OrthoDB" id="1937254at2759"/>
<accession>A0A835I315</accession>
<dbReference type="EMBL" id="JADFTS010000004">
    <property type="protein sequence ID" value="KAF9608742.1"/>
    <property type="molecule type" value="Genomic_DNA"/>
</dbReference>
<dbReference type="PANTHER" id="PTHR45786:SF74">
    <property type="entry name" value="ATP-DEPENDENT DNA HELICASE"/>
    <property type="match status" value="1"/>
</dbReference>
<dbReference type="AlphaFoldDB" id="A0A835I315"/>
<keyword evidence="2" id="KW-1185">Reference proteome</keyword>
<sequence length="169" mass="19415">MYIEETVNRQRSITTDVDFQNINNNSTNFNLSDFDFIDSIPLRKTTRDIELWDFGEPNKVCSFCGAILWNEERNNKKQKGQLHTFSICCQVGKIQLPLLKNPPQLLKDLHESRGPRSTHFIENIRSYNSIFAFTSMGGKIDYAINNGGGPYVFRIHGQNYHKIGSLLPT</sequence>
<evidence type="ECO:0000313" key="2">
    <source>
        <dbReference type="Proteomes" id="UP000631114"/>
    </source>
</evidence>